<name>E8N095_ANATU</name>
<evidence type="ECO:0008006" key="3">
    <source>
        <dbReference type="Google" id="ProtNLM"/>
    </source>
</evidence>
<keyword evidence="2" id="KW-1185">Reference proteome</keyword>
<evidence type="ECO:0000313" key="1">
    <source>
        <dbReference type="EMBL" id="BAJ64644.1"/>
    </source>
</evidence>
<dbReference type="KEGG" id="atm:ANT_26180"/>
<dbReference type="STRING" id="926569.ANT_26180"/>
<evidence type="ECO:0000313" key="2">
    <source>
        <dbReference type="Proteomes" id="UP000008922"/>
    </source>
</evidence>
<sequence>MRLSDCCILVSSFDKYEACWEPYWHGLEKYWPSHPQVYFITNFLQAPGGITLSVGSDRGWAGNLIKALSQIDFPYILYSQEDYWIQKPVEQILIEDYLDIIRSGKADYIRLYPAPPPDLPFPDDHRLGIIAPTSPYRTSLQMALWRKETLLSLLDTHETAWEFEVKGSKRSQYLKKRFLCVSKRQYGIDYVFTAVVNGYWSEKAYQYADNEKIHVRFEALPRKSIMVKVKDTIVSRLYRVKKKFLSKIRSIKITNFPS</sequence>
<accession>E8N095</accession>
<dbReference type="OrthoDB" id="8807075at2"/>
<dbReference type="RefSeq" id="WP_013560998.1">
    <property type="nucleotide sequence ID" value="NC_014960.1"/>
</dbReference>
<dbReference type="AlphaFoldDB" id="E8N095"/>
<organism evidence="1 2">
    <name type="scientific">Anaerolinea thermophila (strain DSM 14523 / JCM 11388 / NBRC 100420 / UNI-1)</name>
    <dbReference type="NCBI Taxonomy" id="926569"/>
    <lineage>
        <taxon>Bacteria</taxon>
        <taxon>Bacillati</taxon>
        <taxon>Chloroflexota</taxon>
        <taxon>Anaerolineae</taxon>
        <taxon>Anaerolineales</taxon>
        <taxon>Anaerolineaceae</taxon>
        <taxon>Anaerolinea</taxon>
    </lineage>
</organism>
<reference evidence="1 2" key="1">
    <citation type="submission" date="2010-12" db="EMBL/GenBank/DDBJ databases">
        <title>Whole genome sequence of Anaerolinea thermophila UNI-1.</title>
        <authorList>
            <person name="Narita-Yamada S."/>
            <person name="Kishi E."/>
            <person name="Watanabe Y."/>
            <person name="Takasaki K."/>
            <person name="Ankai A."/>
            <person name="Oguchi A."/>
            <person name="Fukui S."/>
            <person name="Takahashi M."/>
            <person name="Yashiro I."/>
            <person name="Hosoyama A."/>
            <person name="Sekiguchi Y."/>
            <person name="Hanada S."/>
            <person name="Fujita N."/>
        </authorList>
    </citation>
    <scope>NUCLEOTIDE SEQUENCE [LARGE SCALE GENOMIC DNA]</scope>
    <source>
        <strain evidence="2">DSM 14523 / JCM 11388 / NBRC 100420 / UNI-1</strain>
    </source>
</reference>
<gene>
    <name evidence="1" type="ordered locus">ANT_26180</name>
</gene>
<dbReference type="InParanoid" id="E8N095"/>
<dbReference type="Proteomes" id="UP000008922">
    <property type="component" value="Chromosome"/>
</dbReference>
<protein>
    <recommendedName>
        <fullName evidence="3">Glycosyltransferase</fullName>
    </recommendedName>
</protein>
<proteinExistence type="predicted"/>
<dbReference type="EMBL" id="AP012029">
    <property type="protein sequence ID" value="BAJ64644.1"/>
    <property type="molecule type" value="Genomic_DNA"/>
</dbReference>
<dbReference type="HOGENOM" id="CLU_073053_0_0_0"/>